<accession>A0A8D9ELC8</accession>
<name>A0A8D9ELC8_9HEMI</name>
<protein>
    <submittedName>
        <fullName evidence="1">Uncharacterized protein</fullName>
    </submittedName>
</protein>
<evidence type="ECO:0000313" key="1">
    <source>
        <dbReference type="EMBL" id="CAG6756869.1"/>
    </source>
</evidence>
<organism evidence="1">
    <name type="scientific">Cacopsylla melanoneura</name>
    <dbReference type="NCBI Taxonomy" id="428564"/>
    <lineage>
        <taxon>Eukaryota</taxon>
        <taxon>Metazoa</taxon>
        <taxon>Ecdysozoa</taxon>
        <taxon>Arthropoda</taxon>
        <taxon>Hexapoda</taxon>
        <taxon>Insecta</taxon>
        <taxon>Pterygota</taxon>
        <taxon>Neoptera</taxon>
        <taxon>Paraneoptera</taxon>
        <taxon>Hemiptera</taxon>
        <taxon>Sternorrhyncha</taxon>
        <taxon>Psylloidea</taxon>
        <taxon>Psyllidae</taxon>
        <taxon>Psyllinae</taxon>
        <taxon>Cacopsylla</taxon>
    </lineage>
</organism>
<sequence>MLDPPTQLYRSRETGETLRIVIVTPCQPVVSHTTETNQIDTQFYFIQCTFKTDCQRVQVKCPSFGETEVNGIIIYQLVRRNVVRARPPGVTSSVSDVTTRSLPLWLTYTRNIAGS</sequence>
<proteinExistence type="predicted"/>
<dbReference type="AlphaFoldDB" id="A0A8D9ELC8"/>
<reference evidence="1" key="1">
    <citation type="submission" date="2021-05" db="EMBL/GenBank/DDBJ databases">
        <authorList>
            <person name="Alioto T."/>
            <person name="Alioto T."/>
            <person name="Gomez Garrido J."/>
        </authorList>
    </citation>
    <scope>NUCLEOTIDE SEQUENCE</scope>
</reference>
<dbReference type="EMBL" id="HBUF01545796">
    <property type="protein sequence ID" value="CAG6756869.1"/>
    <property type="molecule type" value="Transcribed_RNA"/>
</dbReference>